<dbReference type="Pfam" id="PF00586">
    <property type="entry name" value="AIRS"/>
    <property type="match status" value="1"/>
</dbReference>
<dbReference type="PANTHER" id="PTHR30270:SF0">
    <property type="entry name" value="THIAMINE-MONOPHOSPHATE KINASE"/>
    <property type="match status" value="1"/>
</dbReference>
<dbReference type="SUPFAM" id="SSF56042">
    <property type="entry name" value="PurM C-terminal domain-like"/>
    <property type="match status" value="1"/>
</dbReference>
<dbReference type="InterPro" id="IPR036676">
    <property type="entry name" value="PurM-like_C_sf"/>
</dbReference>
<keyword evidence="4" id="KW-1185">Reference proteome</keyword>
<evidence type="ECO:0000259" key="1">
    <source>
        <dbReference type="Pfam" id="PF00586"/>
    </source>
</evidence>
<proteinExistence type="inferred from homology"/>
<dbReference type="Proteomes" id="UP000675431">
    <property type="component" value="Unassembled WGS sequence"/>
</dbReference>
<keyword evidence="3" id="KW-0808">Transferase</keyword>
<dbReference type="InterPro" id="IPR006283">
    <property type="entry name" value="ThiL-like"/>
</dbReference>
<evidence type="ECO:0000313" key="4">
    <source>
        <dbReference type="Proteomes" id="UP000675431"/>
    </source>
</evidence>
<dbReference type="SUPFAM" id="SSF55326">
    <property type="entry name" value="PurM N-terminal domain-like"/>
    <property type="match status" value="1"/>
</dbReference>
<feature type="domain" description="PurM-like C-terminal" evidence="2">
    <location>
        <begin position="271"/>
        <end position="360"/>
    </location>
</feature>
<feature type="domain" description="PurM-like N-terminal" evidence="1">
    <location>
        <begin position="91"/>
        <end position="204"/>
    </location>
</feature>
<dbReference type="InterPro" id="IPR010918">
    <property type="entry name" value="PurM-like_C_dom"/>
</dbReference>
<name>A0A941CYM3_9BACI</name>
<dbReference type="GO" id="GO:0009030">
    <property type="term" value="F:thiamine-phosphate kinase activity"/>
    <property type="evidence" value="ECO:0007669"/>
    <property type="project" value="UniProtKB-EC"/>
</dbReference>
<reference evidence="3 4" key="1">
    <citation type="submission" date="2021-04" db="EMBL/GenBank/DDBJ databases">
        <title>Allobacillus sp. nov. SKP8-2 isolated from shrimp paste.</title>
        <authorList>
            <person name="Tanasupawat S."/>
            <person name="Yiamsombat S."/>
            <person name="Kanchanasin P."/>
            <person name="Kuncharoen N."/>
        </authorList>
    </citation>
    <scope>NUCLEOTIDE SEQUENCE [LARGE SCALE GENOMIC DNA]</scope>
    <source>
        <strain evidence="3 4">SKP8-2</strain>
    </source>
</reference>
<dbReference type="CDD" id="cd02194">
    <property type="entry name" value="ThiL"/>
    <property type="match status" value="1"/>
</dbReference>
<dbReference type="InterPro" id="IPR016188">
    <property type="entry name" value="PurM-like_N"/>
</dbReference>
<sequence>PPYTEPYVRWCERSEVNYLLLLDFSMKIIFYEKKEYFSHTYEKYSTNEFHKHMLLLKKDLFIGGVVLKEFEFIQKIKPSYYRNSSVIKGIGDDAAVVKPPNGYELVIASDTMVENVHFSFEYMELKDIGFRVLAANLSDLAAMGATPLYYAVNIAVPSTYSDEQLIDLYLGMDELAKKYKVDLIGGDTVSANELVITISVFGKVLPNKKRLRSYAKTNDIVFVTGNLGEAAYGYDLLKSDVLFENHFTDRHKRPTPRLDFAELTDSVTRMSLNDLSDGLASELNEIAEASNVMIEINWDDLPIHSKMTNIEIEQLKKYVLSSGEDFELVGTCSPTEWDLLKEATNNQLPVTPIGKVTAETSTPEVYLTINETKTILCKSGYSHG</sequence>
<protein>
    <submittedName>
        <fullName evidence="3">Thiamine-phosphate kinase</fullName>
        <ecNumber evidence="3">2.7.4.16</ecNumber>
    </submittedName>
</protein>
<dbReference type="PANTHER" id="PTHR30270">
    <property type="entry name" value="THIAMINE-MONOPHOSPHATE KINASE"/>
    <property type="match status" value="1"/>
</dbReference>
<dbReference type="EC" id="2.7.4.16" evidence="3"/>
<dbReference type="NCBIfam" id="TIGR01379">
    <property type="entry name" value="thiL"/>
    <property type="match status" value="1"/>
</dbReference>
<dbReference type="Gene3D" id="3.30.1330.10">
    <property type="entry name" value="PurM-like, N-terminal domain"/>
    <property type="match status" value="1"/>
</dbReference>
<gene>
    <name evidence="3" type="primary">thiL</name>
    <name evidence="3" type="ORF">KC820_12715</name>
</gene>
<feature type="non-terminal residue" evidence="3">
    <location>
        <position position="1"/>
    </location>
</feature>
<dbReference type="Pfam" id="PF02769">
    <property type="entry name" value="AIRS_C"/>
    <property type="match status" value="1"/>
</dbReference>
<dbReference type="GO" id="GO:0009228">
    <property type="term" value="P:thiamine biosynthetic process"/>
    <property type="evidence" value="ECO:0007669"/>
    <property type="project" value="InterPro"/>
</dbReference>
<keyword evidence="3" id="KW-0418">Kinase</keyword>
<dbReference type="InterPro" id="IPR036921">
    <property type="entry name" value="PurM-like_N_sf"/>
</dbReference>
<dbReference type="HAMAP" id="MF_02128">
    <property type="entry name" value="TMP_kinase"/>
    <property type="match status" value="1"/>
</dbReference>
<dbReference type="EMBL" id="JAGSIE010000050">
    <property type="protein sequence ID" value="MBR7554990.1"/>
    <property type="molecule type" value="Genomic_DNA"/>
</dbReference>
<evidence type="ECO:0000313" key="3">
    <source>
        <dbReference type="EMBL" id="MBR7554990.1"/>
    </source>
</evidence>
<evidence type="ECO:0000259" key="2">
    <source>
        <dbReference type="Pfam" id="PF02769"/>
    </source>
</evidence>
<accession>A0A941CYM3</accession>
<dbReference type="AlphaFoldDB" id="A0A941CYM3"/>
<dbReference type="Gene3D" id="3.90.650.10">
    <property type="entry name" value="PurM-like C-terminal domain"/>
    <property type="match status" value="1"/>
</dbReference>
<comment type="caution">
    <text evidence="3">The sequence shown here is derived from an EMBL/GenBank/DDBJ whole genome shotgun (WGS) entry which is preliminary data.</text>
</comment>
<organism evidence="3 4">
    <name type="scientific">Allobacillus saliphilus</name>
    <dbReference type="NCBI Taxonomy" id="2912308"/>
    <lineage>
        <taxon>Bacteria</taxon>
        <taxon>Bacillati</taxon>
        <taxon>Bacillota</taxon>
        <taxon>Bacilli</taxon>
        <taxon>Bacillales</taxon>
        <taxon>Bacillaceae</taxon>
        <taxon>Allobacillus</taxon>
    </lineage>
</organism>